<evidence type="ECO:0000313" key="2">
    <source>
        <dbReference type="EMBL" id="GJJ70382.1"/>
    </source>
</evidence>
<comment type="caution">
    <text evidence="2">The sequence shown here is derived from an EMBL/GenBank/DDBJ whole genome shotgun (WGS) entry which is preliminary data.</text>
</comment>
<proteinExistence type="predicted"/>
<keyword evidence="3" id="KW-1185">Reference proteome</keyword>
<name>A0A9P3H603_9FUNG</name>
<feature type="region of interest" description="Disordered" evidence="1">
    <location>
        <begin position="63"/>
        <end position="133"/>
    </location>
</feature>
<evidence type="ECO:0000256" key="1">
    <source>
        <dbReference type="SAM" id="MobiDB-lite"/>
    </source>
</evidence>
<organism evidence="2 3">
    <name type="scientific">Entomortierella parvispora</name>
    <dbReference type="NCBI Taxonomy" id="205924"/>
    <lineage>
        <taxon>Eukaryota</taxon>
        <taxon>Fungi</taxon>
        <taxon>Fungi incertae sedis</taxon>
        <taxon>Mucoromycota</taxon>
        <taxon>Mortierellomycotina</taxon>
        <taxon>Mortierellomycetes</taxon>
        <taxon>Mortierellales</taxon>
        <taxon>Mortierellaceae</taxon>
        <taxon>Entomortierella</taxon>
    </lineage>
</organism>
<dbReference type="AlphaFoldDB" id="A0A9P3H603"/>
<evidence type="ECO:0000313" key="3">
    <source>
        <dbReference type="Proteomes" id="UP000827284"/>
    </source>
</evidence>
<reference evidence="2" key="2">
    <citation type="journal article" date="2022" name="Microbiol. Resour. Announc.">
        <title>Whole-Genome Sequence of Entomortierella parvispora E1425, a Mucoromycotan Fungus Associated with Burkholderiaceae-Related Endosymbiotic Bacteria.</title>
        <authorList>
            <person name="Herlambang A."/>
            <person name="Guo Y."/>
            <person name="Takashima Y."/>
            <person name="Narisawa K."/>
            <person name="Ohta H."/>
            <person name="Nishizawa T."/>
        </authorList>
    </citation>
    <scope>NUCLEOTIDE SEQUENCE</scope>
    <source>
        <strain evidence="2">E1425</strain>
    </source>
</reference>
<sequence length="133" mass="14924">MQGDQQGQRLRWTKDVHPGLVSGPTAIASFSKHWEGVGSYESRDPMLVQDAMMDLAASLIPPEVTPGMWREDGNRSMTTTGQTGKRQLSHPVLDTYNQDLCLRPRQRRRKQAPHADNLTPDKSSTSPLLESKR</sequence>
<gene>
    <name evidence="2" type="ORF">EMPS_02731</name>
</gene>
<reference evidence="2" key="1">
    <citation type="submission" date="2021-11" db="EMBL/GenBank/DDBJ databases">
        <authorList>
            <person name="Herlambang A."/>
            <person name="Guo Y."/>
            <person name="Takashima Y."/>
            <person name="Nishizawa T."/>
        </authorList>
    </citation>
    <scope>NUCLEOTIDE SEQUENCE</scope>
    <source>
        <strain evidence="2">E1425</strain>
    </source>
</reference>
<protein>
    <submittedName>
        <fullName evidence="2">Uncharacterized protein</fullName>
    </submittedName>
</protein>
<feature type="compositionally biased region" description="Polar residues" evidence="1">
    <location>
        <begin position="120"/>
        <end position="133"/>
    </location>
</feature>
<dbReference type="Proteomes" id="UP000827284">
    <property type="component" value="Unassembled WGS sequence"/>
</dbReference>
<feature type="compositionally biased region" description="Polar residues" evidence="1">
    <location>
        <begin position="75"/>
        <end position="86"/>
    </location>
</feature>
<accession>A0A9P3H603</accession>
<dbReference type="EMBL" id="BQFW01000004">
    <property type="protein sequence ID" value="GJJ70382.1"/>
    <property type="molecule type" value="Genomic_DNA"/>
</dbReference>